<evidence type="ECO:0000313" key="3">
    <source>
        <dbReference type="EMBL" id="SIS17246.1"/>
    </source>
</evidence>
<organism evidence="3 4">
    <name type="scientific">Williamsia sterculiae</name>
    <dbReference type="NCBI Taxonomy" id="1344003"/>
    <lineage>
        <taxon>Bacteria</taxon>
        <taxon>Bacillati</taxon>
        <taxon>Actinomycetota</taxon>
        <taxon>Actinomycetes</taxon>
        <taxon>Mycobacteriales</taxon>
        <taxon>Nocardiaceae</taxon>
        <taxon>Williamsia</taxon>
    </lineage>
</organism>
<dbReference type="AlphaFoldDB" id="A0A1N7GXH7"/>
<dbReference type="SUPFAM" id="SSF103025">
    <property type="entry name" value="Folate-binding domain"/>
    <property type="match status" value="1"/>
</dbReference>
<dbReference type="PANTHER" id="PTHR22602">
    <property type="entry name" value="TRANSFERASE CAF17, MITOCHONDRIAL-RELATED"/>
    <property type="match status" value="1"/>
</dbReference>
<name>A0A1N7GXH7_9NOCA</name>
<keyword evidence="4" id="KW-1185">Reference proteome</keyword>
<sequence>MVQTEYSSRSVLLPKLVEQGAVDAPEGSPDQGVAWHLGDPLGEQRAAVGGAILVDRSHRGVIELDGPERLSWLHTISSQFVSNLPDRRSAENLNLDGNGRVLDHFVVTDVDGVTYLDTEADRVAELLAFLQKMVFWAKVEPVARPDLAVLTLIGPGFLSGPIADLLELPADVAVYQAGDLPEQHHDAEPQGFWRVMPPIGVHRTLPTLDLVVPSSQLDGWWAQLDEAGARPAGSWAHEAHRVAAVLPRLGRDTDERTIPHEVDWIGGRDELGAVHLEKGCYRGQETVARVHNLGRSPRHLVLLQLDGSAGERPQTGTEVTAAGRVVGRLGTVVDHYDYGPIALALVKRSVPVDADLVVDGVAARIDPNSIRVDDRVQAGRAAIDGLRGR</sequence>
<proteinExistence type="predicted"/>
<feature type="domain" description="CAF17 C-terminal" evidence="2">
    <location>
        <begin position="300"/>
        <end position="365"/>
    </location>
</feature>
<evidence type="ECO:0000313" key="4">
    <source>
        <dbReference type="Proteomes" id="UP000186218"/>
    </source>
</evidence>
<dbReference type="PANTHER" id="PTHR22602:SF0">
    <property type="entry name" value="TRANSFERASE CAF17, MITOCHONDRIAL-RELATED"/>
    <property type="match status" value="1"/>
</dbReference>
<evidence type="ECO:0000259" key="2">
    <source>
        <dbReference type="Pfam" id="PF25455"/>
    </source>
</evidence>
<keyword evidence="1" id="KW-0809">Transit peptide</keyword>
<dbReference type="STRING" id="1344003.SAMN05445060_3229"/>
<dbReference type="InterPro" id="IPR045179">
    <property type="entry name" value="YgfZ/GcvT"/>
</dbReference>
<dbReference type="EMBL" id="FTNT01000010">
    <property type="protein sequence ID" value="SIS17246.1"/>
    <property type="molecule type" value="Genomic_DNA"/>
</dbReference>
<gene>
    <name evidence="3" type="ORF">SAMN05445060_3229</name>
</gene>
<dbReference type="NCBIfam" id="TIGR03317">
    <property type="entry name" value="ygfZ_signature"/>
    <property type="match status" value="1"/>
</dbReference>
<dbReference type="GO" id="GO:0016226">
    <property type="term" value="P:iron-sulfur cluster assembly"/>
    <property type="evidence" value="ECO:0007669"/>
    <property type="project" value="TreeGrafter"/>
</dbReference>
<accession>A0A1N7GXH7</accession>
<dbReference type="Proteomes" id="UP000186218">
    <property type="component" value="Unassembled WGS sequence"/>
</dbReference>
<dbReference type="RefSeq" id="WP_076481473.1">
    <property type="nucleotide sequence ID" value="NZ_FTNT01000010.1"/>
</dbReference>
<dbReference type="Gene3D" id="3.30.1360.120">
    <property type="entry name" value="Probable tRNA modification gtpase trme, domain 1"/>
    <property type="match status" value="1"/>
</dbReference>
<dbReference type="InterPro" id="IPR027266">
    <property type="entry name" value="TrmE/GcvT-like"/>
</dbReference>
<reference evidence="3 4" key="1">
    <citation type="submission" date="2017-01" db="EMBL/GenBank/DDBJ databases">
        <authorList>
            <person name="Mah S.A."/>
            <person name="Swanson W.J."/>
            <person name="Moy G.W."/>
            <person name="Vacquier V.D."/>
        </authorList>
    </citation>
    <scope>NUCLEOTIDE SEQUENCE [LARGE SCALE GENOMIC DNA]</scope>
    <source>
        <strain evidence="3 4">CPCC 203464</strain>
    </source>
</reference>
<protein>
    <recommendedName>
        <fullName evidence="2">CAF17 C-terminal domain-containing protein</fullName>
    </recommendedName>
</protein>
<dbReference type="OrthoDB" id="9796287at2"/>
<dbReference type="Pfam" id="PF25455">
    <property type="entry name" value="Beta-barrel_CAF17_C"/>
    <property type="match status" value="1"/>
</dbReference>
<dbReference type="InterPro" id="IPR017703">
    <property type="entry name" value="YgfZ/GCV_T_CS"/>
</dbReference>
<evidence type="ECO:0000256" key="1">
    <source>
        <dbReference type="ARBA" id="ARBA00022946"/>
    </source>
</evidence>
<dbReference type="InterPro" id="IPR057460">
    <property type="entry name" value="CAF17_C"/>
</dbReference>